<sequence length="140" mass="15180">MLGLRCANESDEFSHGRPRLREREELGFRRGRELGAVTPVKGRFRSGDGEVSGGGCGRESGAGWVWFTCLSTLAPCLAEGNGPGFGHLLDFFSPFSPSPWFSYHFSLPDFSIDRTSNPSTAGDGRTGVTPIRGHAASAWW</sequence>
<dbReference type="EMBL" id="BJWL01000011">
    <property type="protein sequence ID" value="GFY95938.1"/>
    <property type="molecule type" value="Genomic_DNA"/>
</dbReference>
<evidence type="ECO:0000313" key="1">
    <source>
        <dbReference type="EMBL" id="GFY95912.1"/>
    </source>
</evidence>
<name>A0A7J0FB42_9ERIC</name>
<organism evidence="1 3">
    <name type="scientific">Actinidia rufa</name>
    <dbReference type="NCBI Taxonomy" id="165716"/>
    <lineage>
        <taxon>Eukaryota</taxon>
        <taxon>Viridiplantae</taxon>
        <taxon>Streptophyta</taxon>
        <taxon>Embryophyta</taxon>
        <taxon>Tracheophyta</taxon>
        <taxon>Spermatophyta</taxon>
        <taxon>Magnoliopsida</taxon>
        <taxon>eudicotyledons</taxon>
        <taxon>Gunneridae</taxon>
        <taxon>Pentapetalae</taxon>
        <taxon>asterids</taxon>
        <taxon>Ericales</taxon>
        <taxon>Actinidiaceae</taxon>
        <taxon>Actinidia</taxon>
    </lineage>
</organism>
<keyword evidence="3" id="KW-1185">Reference proteome</keyword>
<accession>A0A7J0FB42</accession>
<comment type="caution">
    <text evidence="1">The sequence shown here is derived from an EMBL/GenBank/DDBJ whole genome shotgun (WGS) entry which is preliminary data.</text>
</comment>
<dbReference type="EMBL" id="BJWL01000011">
    <property type="protein sequence ID" value="GFY95912.1"/>
    <property type="molecule type" value="Genomic_DNA"/>
</dbReference>
<dbReference type="Proteomes" id="UP000585474">
    <property type="component" value="Unassembled WGS sequence"/>
</dbReference>
<gene>
    <name evidence="1" type="ORF">Acr_11g0002180</name>
    <name evidence="2" type="ORF">Acr_11g0002440</name>
</gene>
<reference evidence="1 3" key="1">
    <citation type="submission" date="2019-07" db="EMBL/GenBank/DDBJ databases">
        <title>De Novo Assembly of kiwifruit Actinidia rufa.</title>
        <authorList>
            <person name="Sugita-Konishi S."/>
            <person name="Sato K."/>
            <person name="Mori E."/>
            <person name="Abe Y."/>
            <person name="Kisaki G."/>
            <person name="Hamano K."/>
            <person name="Suezawa K."/>
            <person name="Otani M."/>
            <person name="Fukuda T."/>
            <person name="Manabe T."/>
            <person name="Gomi K."/>
            <person name="Tabuchi M."/>
            <person name="Akimitsu K."/>
            <person name="Kataoka I."/>
        </authorList>
    </citation>
    <scope>NUCLEOTIDE SEQUENCE [LARGE SCALE GENOMIC DNA]</scope>
    <source>
        <strain evidence="3">cv. Fuchu</strain>
        <strain evidence="1">Fuchu</strain>
    </source>
</reference>
<dbReference type="AlphaFoldDB" id="A0A7J0FB42"/>
<evidence type="ECO:0000313" key="3">
    <source>
        <dbReference type="Proteomes" id="UP000585474"/>
    </source>
</evidence>
<proteinExistence type="predicted"/>
<protein>
    <submittedName>
        <fullName evidence="1">Uncharacterized protein</fullName>
    </submittedName>
</protein>
<evidence type="ECO:0000313" key="2">
    <source>
        <dbReference type="EMBL" id="GFY95938.1"/>
    </source>
</evidence>